<accession>A0ABU8DP90</accession>
<organism evidence="4 5">
    <name type="scientific">Klenkia sesuvii</name>
    <dbReference type="NCBI Taxonomy" id="3103137"/>
    <lineage>
        <taxon>Bacteria</taxon>
        <taxon>Bacillati</taxon>
        <taxon>Actinomycetota</taxon>
        <taxon>Actinomycetes</taxon>
        <taxon>Geodermatophilales</taxon>
        <taxon>Geodermatophilaceae</taxon>
        <taxon>Klenkia</taxon>
    </lineage>
</organism>
<dbReference type="Gene3D" id="2.60.40.380">
    <property type="entry name" value="Purple acid phosphatase-like, N-terminal"/>
    <property type="match status" value="1"/>
</dbReference>
<dbReference type="Proteomes" id="UP001361570">
    <property type="component" value="Unassembled WGS sequence"/>
</dbReference>
<dbReference type="EMBL" id="JBAPLU010000002">
    <property type="protein sequence ID" value="MEI4270641.1"/>
    <property type="molecule type" value="Genomic_DNA"/>
</dbReference>
<dbReference type="Pfam" id="PF09423">
    <property type="entry name" value="PhoD"/>
    <property type="match status" value="1"/>
</dbReference>
<dbReference type="CDD" id="cd07389">
    <property type="entry name" value="MPP_PhoD"/>
    <property type="match status" value="1"/>
</dbReference>
<keyword evidence="5" id="KW-1185">Reference proteome</keyword>
<name>A0ABU8DP90_9ACTN</name>
<dbReference type="InterPro" id="IPR032093">
    <property type="entry name" value="PhoD_N"/>
</dbReference>
<dbReference type="RefSeq" id="WP_336402783.1">
    <property type="nucleotide sequence ID" value="NZ_JBAPLU010000002.1"/>
</dbReference>
<dbReference type="Pfam" id="PF16655">
    <property type="entry name" value="PhoD_N"/>
    <property type="match status" value="1"/>
</dbReference>
<sequence>MSSATPSVSRRTVLQGGAAGLAALALGALNPEQARATVEERARAGVFGFGVASGDPTATEVLLWTRVTPSRPALPGSGRGPGSRVDWEVASDSSFRQLVARGSLRTDAARDHTVKVVVGGLTPYTRYWYRFRSRGETSPVGRTQTSPDEPGRTHALRLAFVSCSNYTGGYFTAYRGIAARDDLDAVLHLGDYLYEYGNAEDRYGPASLAGTRDHQPPTEMVTLADYRLRHALYKTDPDLQAAHLQHPWITIFDDHEVTNDAYATGAENHEQQDDPDTSYTGPGEAPGVRAEGDFLARRAAAYQAYLEWMPIREPGWQPAPHQGTQFFRRFSFGDLADLSVVETRQNRSQQVPTTAGAQVNPALADPSRHLPEPEQLQWLTDGIQRSRKPWHLVGNQTVFARLFAVPRTGVVGGQVFNADQWDGYQADQTTLLQAMAAGSTHPVVLTGDIHSSWANDLPLSPDAAGYLARRSSVGVEFVCPSVTSDGFKEALGTSAAALAATTAFQVANPWIRYLEGIGHGFAVVDVTPERVQTDFWFIRSGGDKGLALDPRTDPAATVGFESAWQSVQGSRQVSGPVGQLGPRSDRPRGA</sequence>
<dbReference type="SUPFAM" id="SSF56300">
    <property type="entry name" value="Metallo-dependent phosphatases"/>
    <property type="match status" value="1"/>
</dbReference>
<feature type="domain" description="Phospholipase D N-terminal" evidence="3">
    <location>
        <begin position="50"/>
        <end position="145"/>
    </location>
</feature>
<evidence type="ECO:0000259" key="3">
    <source>
        <dbReference type="Pfam" id="PF16655"/>
    </source>
</evidence>
<dbReference type="InterPro" id="IPR029052">
    <property type="entry name" value="Metallo-depent_PP-like"/>
</dbReference>
<evidence type="ECO:0000313" key="4">
    <source>
        <dbReference type="EMBL" id="MEI4270641.1"/>
    </source>
</evidence>
<dbReference type="PANTHER" id="PTHR43606:SF2">
    <property type="entry name" value="ALKALINE PHOSPHATASE FAMILY PROTEIN (AFU_ORTHOLOGUE AFUA_5G03860)"/>
    <property type="match status" value="1"/>
</dbReference>
<dbReference type="PANTHER" id="PTHR43606">
    <property type="entry name" value="PHOSPHATASE, PUTATIVE (AFU_ORTHOLOGUE AFUA_6G08710)-RELATED"/>
    <property type="match status" value="1"/>
</dbReference>
<dbReference type="InterPro" id="IPR018946">
    <property type="entry name" value="PhoD-like_MPP"/>
</dbReference>
<feature type="region of interest" description="Disordered" evidence="1">
    <location>
        <begin position="267"/>
        <end position="290"/>
    </location>
</feature>
<evidence type="ECO:0000313" key="5">
    <source>
        <dbReference type="Proteomes" id="UP001361570"/>
    </source>
</evidence>
<reference evidence="4 5" key="1">
    <citation type="submission" date="2024-03" db="EMBL/GenBank/DDBJ databases">
        <title>Draft genome sequence of Klenkia sp. LSe6-5.</title>
        <authorList>
            <person name="Duangmal K."/>
            <person name="Chantavorakit T."/>
        </authorList>
    </citation>
    <scope>NUCLEOTIDE SEQUENCE [LARGE SCALE GENOMIC DNA]</scope>
    <source>
        <strain evidence="4 5">LSe6-5</strain>
    </source>
</reference>
<evidence type="ECO:0000259" key="2">
    <source>
        <dbReference type="Pfam" id="PF09423"/>
    </source>
</evidence>
<dbReference type="InterPro" id="IPR006311">
    <property type="entry name" value="TAT_signal"/>
</dbReference>
<feature type="domain" description="PhoD-like phosphatase metallophosphatase" evidence="2">
    <location>
        <begin position="158"/>
        <end position="535"/>
    </location>
</feature>
<dbReference type="InterPro" id="IPR038607">
    <property type="entry name" value="PhoD-like_sf"/>
</dbReference>
<comment type="caution">
    <text evidence="4">The sequence shown here is derived from an EMBL/GenBank/DDBJ whole genome shotgun (WGS) entry which is preliminary data.</text>
</comment>
<dbReference type="Gene3D" id="3.60.21.70">
    <property type="entry name" value="PhoD-like phosphatase"/>
    <property type="match status" value="1"/>
</dbReference>
<feature type="region of interest" description="Disordered" evidence="1">
    <location>
        <begin position="567"/>
        <end position="590"/>
    </location>
</feature>
<proteinExistence type="predicted"/>
<evidence type="ECO:0000256" key="1">
    <source>
        <dbReference type="SAM" id="MobiDB-lite"/>
    </source>
</evidence>
<protein>
    <submittedName>
        <fullName evidence="4">Alkaline phosphatase D family protein</fullName>
    </submittedName>
</protein>
<dbReference type="InterPro" id="IPR052900">
    <property type="entry name" value="Phospholipid_Metab_Enz"/>
</dbReference>
<dbReference type="PROSITE" id="PS51318">
    <property type="entry name" value="TAT"/>
    <property type="match status" value="1"/>
</dbReference>
<gene>
    <name evidence="4" type="ORF">TEK04_02795</name>
</gene>